<dbReference type="Proteomes" id="UP000033475">
    <property type="component" value="Unassembled WGS sequence"/>
</dbReference>
<proteinExistence type="inferred from homology"/>
<dbReference type="NCBIfam" id="TIGR01784">
    <property type="entry name" value="T_den_put_tspse"/>
    <property type="match status" value="1"/>
</dbReference>
<organism evidence="3 4">
    <name type="scientific">Rickettsia felis str. Pedreira</name>
    <dbReference type="NCBI Taxonomy" id="1359196"/>
    <lineage>
        <taxon>Bacteria</taxon>
        <taxon>Pseudomonadati</taxon>
        <taxon>Pseudomonadota</taxon>
        <taxon>Alphaproteobacteria</taxon>
        <taxon>Rickettsiales</taxon>
        <taxon>Rickettsiaceae</taxon>
        <taxon>Rickettsieae</taxon>
        <taxon>Rickettsia</taxon>
        <taxon>spotted fever group</taxon>
    </lineage>
</organism>
<evidence type="ECO:0000313" key="4">
    <source>
        <dbReference type="Proteomes" id="UP000033475"/>
    </source>
</evidence>
<dbReference type="PANTHER" id="PTHR34611">
    <property type="match status" value="1"/>
</dbReference>
<dbReference type="PATRIC" id="fig|1359196.3.peg.258"/>
<comment type="similarity">
    <text evidence="1">Belongs to the Rpn/YhgA-like nuclease family.</text>
</comment>
<dbReference type="Pfam" id="PF04754">
    <property type="entry name" value="Transposase_31"/>
    <property type="match status" value="1"/>
</dbReference>
<dbReference type="InterPro" id="IPR010106">
    <property type="entry name" value="RpnA"/>
</dbReference>
<dbReference type="EMBL" id="LANQ01000001">
    <property type="protein sequence ID" value="KJV57907.1"/>
    <property type="molecule type" value="Genomic_DNA"/>
</dbReference>
<dbReference type="GO" id="GO:1990238">
    <property type="term" value="F:double-stranded DNA endonuclease activity"/>
    <property type="evidence" value="ECO:0007669"/>
    <property type="project" value="TreeGrafter"/>
</dbReference>
<comment type="caution">
    <text evidence="3">The sequence shown here is derived from an EMBL/GenBank/DDBJ whole genome shotgun (WGS) entry which is preliminary data.</text>
</comment>
<name>A0A0F3MR26_RICFI</name>
<dbReference type="PANTHER" id="PTHR34611:SF2">
    <property type="entry name" value="INACTIVE RECOMBINATION-PROMOTING NUCLEASE-LIKE PROTEIN RPNE-RELATED"/>
    <property type="match status" value="1"/>
</dbReference>
<dbReference type="GO" id="GO:0006310">
    <property type="term" value="P:DNA recombination"/>
    <property type="evidence" value="ECO:0007669"/>
    <property type="project" value="TreeGrafter"/>
</dbReference>
<protein>
    <submittedName>
        <fullName evidence="3">Putative permease</fullName>
    </submittedName>
</protein>
<dbReference type="RefSeq" id="WP_011270886.1">
    <property type="nucleotide sequence ID" value="NZ_LANQ01000001.1"/>
</dbReference>
<feature type="domain" description="Transposase (putative) YhgA-like" evidence="2">
    <location>
        <begin position="6"/>
        <end position="201"/>
    </location>
</feature>
<evidence type="ECO:0000256" key="1">
    <source>
        <dbReference type="ARBA" id="ARBA00009787"/>
    </source>
</evidence>
<evidence type="ECO:0000259" key="2">
    <source>
        <dbReference type="Pfam" id="PF04754"/>
    </source>
</evidence>
<sequence length="314" mass="37371">MSKKLKHDKIIRSAFENPFVGREFFEMHLPSHIKDSLIFETLKMEKDSFIESSLKESILDILFSAKFNGEDGYLFLLLEHQSKPDYYTAFRLFRYMLNIAEHHRKVLKNKKFPFIYPLVFYNGTQKYNTPRNLWKLFENSELVKATWTNDYQLINVHEIPDEQLKETAWSGILQFFMKHIHERDLLKRWQEIAELLPKFAEVNIGIDYIELILYYTLTKISQNDIIRIEKILKSHLNPIKGEEIMGSIVDHWLQQGIEKGRQEGINIGEMKLAEMAKRMLRKNKPLDEIIEFTGFTKKGIEELQKQLKSQRLKN</sequence>
<accession>A0A0F3MR26</accession>
<reference evidence="3 4" key="1">
    <citation type="submission" date="2015-01" db="EMBL/GenBank/DDBJ databases">
        <title>Genome Sequencing of Rickettsiales.</title>
        <authorList>
            <person name="Daugherty S.C."/>
            <person name="Su Q."/>
            <person name="Abolude K."/>
            <person name="Beier-Sexton M."/>
            <person name="Carlyon J.A."/>
            <person name="Carter R."/>
            <person name="Day N.P."/>
            <person name="Dumler S.J."/>
            <person name="Dyachenko V."/>
            <person name="Godinez A."/>
            <person name="Kurtti T.J."/>
            <person name="Lichay M."/>
            <person name="Mullins K.E."/>
            <person name="Ott S."/>
            <person name="Pappas-Brown V."/>
            <person name="Paris D.H."/>
            <person name="Patel P."/>
            <person name="Richards A.L."/>
            <person name="Sadzewicz L."/>
            <person name="Sears K."/>
            <person name="Seidman D."/>
            <person name="Sengamalay N."/>
            <person name="Stenos J."/>
            <person name="Tallon L.J."/>
            <person name="Vincent G."/>
            <person name="Fraser C.M."/>
            <person name="Munderloh U."/>
            <person name="Dunning-Hotopp J.C."/>
        </authorList>
    </citation>
    <scope>NUCLEOTIDE SEQUENCE [LARGE SCALE GENOMIC DNA]</scope>
    <source>
        <strain evidence="3 4">Pedreira</strain>
    </source>
</reference>
<dbReference type="AlphaFoldDB" id="A0A0F3MR26"/>
<evidence type="ECO:0000313" key="3">
    <source>
        <dbReference type="EMBL" id="KJV57907.1"/>
    </source>
</evidence>
<dbReference type="InterPro" id="IPR006842">
    <property type="entry name" value="Transposase_31"/>
</dbReference>
<gene>
    <name evidence="3" type="ORF">RFEPED_0278</name>
</gene>
<dbReference type="InterPro" id="IPR051699">
    <property type="entry name" value="Rpn/YhgA-like_nuclease"/>
</dbReference>